<protein>
    <submittedName>
        <fullName evidence="2">Uncharacterized protein</fullName>
    </submittedName>
</protein>
<proteinExistence type="predicted"/>
<gene>
    <name evidence="2" type="ORF">K0U00_47150</name>
</gene>
<evidence type="ECO:0000313" key="2">
    <source>
        <dbReference type="EMBL" id="MBW7461659.1"/>
    </source>
</evidence>
<feature type="compositionally biased region" description="Polar residues" evidence="1">
    <location>
        <begin position="9"/>
        <end position="22"/>
    </location>
</feature>
<reference evidence="2 3" key="1">
    <citation type="submission" date="2021-07" db="EMBL/GenBank/DDBJ databases">
        <title>Paenibacillus radiodurans sp. nov., isolated from the southeastern edge of Tengger Desert.</title>
        <authorList>
            <person name="Zhang G."/>
        </authorList>
    </citation>
    <scope>NUCLEOTIDE SEQUENCE [LARGE SCALE GENOMIC DNA]</scope>
    <source>
        <strain evidence="2 3">CCM 7311</strain>
    </source>
</reference>
<evidence type="ECO:0000256" key="1">
    <source>
        <dbReference type="SAM" id="MobiDB-lite"/>
    </source>
</evidence>
<accession>A0ABS7CL35</accession>
<keyword evidence="3" id="KW-1185">Reference proteome</keyword>
<dbReference type="Proteomes" id="UP001519887">
    <property type="component" value="Unassembled WGS sequence"/>
</dbReference>
<organism evidence="2 3">
    <name type="scientific">Paenibacillus sepulcri</name>
    <dbReference type="NCBI Taxonomy" id="359917"/>
    <lineage>
        <taxon>Bacteria</taxon>
        <taxon>Bacillati</taxon>
        <taxon>Bacillota</taxon>
        <taxon>Bacilli</taxon>
        <taxon>Bacillales</taxon>
        <taxon>Paenibacillaceae</taxon>
        <taxon>Paenibacillus</taxon>
    </lineage>
</organism>
<evidence type="ECO:0000313" key="3">
    <source>
        <dbReference type="Proteomes" id="UP001519887"/>
    </source>
</evidence>
<sequence length="88" mass="9447">MNKPDQNDSAKVQQAGKTQQGKKSSRGPVNAVKASGSKKTGSPHPSRGDQRKPRQHTAREIALQTLVKVAEAGAYSNLQLNRALQDAQ</sequence>
<name>A0ABS7CL35_9BACL</name>
<feature type="non-terminal residue" evidence="2">
    <location>
        <position position="88"/>
    </location>
</feature>
<comment type="caution">
    <text evidence="2">The sequence shown here is derived from an EMBL/GenBank/DDBJ whole genome shotgun (WGS) entry which is preliminary data.</text>
</comment>
<dbReference type="EMBL" id="JAHZIK010003149">
    <property type="protein sequence ID" value="MBW7461659.1"/>
    <property type="molecule type" value="Genomic_DNA"/>
</dbReference>
<feature type="region of interest" description="Disordered" evidence="1">
    <location>
        <begin position="1"/>
        <end position="59"/>
    </location>
</feature>